<feature type="region of interest" description="Disordered" evidence="1">
    <location>
        <begin position="1"/>
        <end position="40"/>
    </location>
</feature>
<comment type="caution">
    <text evidence="3">The sequence shown here is derived from an EMBL/GenBank/DDBJ whole genome shotgun (WGS) entry which is preliminary data.</text>
</comment>
<organism evidence="3 4">
    <name type="scientific">Glycomyces buryatensis</name>
    <dbReference type="NCBI Taxonomy" id="2570927"/>
    <lineage>
        <taxon>Bacteria</taxon>
        <taxon>Bacillati</taxon>
        <taxon>Actinomycetota</taxon>
        <taxon>Actinomycetes</taxon>
        <taxon>Glycomycetales</taxon>
        <taxon>Glycomycetaceae</taxon>
        <taxon>Glycomyces</taxon>
    </lineage>
</organism>
<dbReference type="InterPro" id="IPR007278">
    <property type="entry name" value="DUF397"/>
</dbReference>
<protein>
    <submittedName>
        <fullName evidence="3">DUF397 domain-containing protein</fullName>
    </submittedName>
</protein>
<dbReference type="OrthoDB" id="4301277at2"/>
<dbReference type="Proteomes" id="UP000308760">
    <property type="component" value="Unassembled WGS sequence"/>
</dbReference>
<name>A0A4S8Q5V4_9ACTN</name>
<reference evidence="4" key="1">
    <citation type="submission" date="2019-04" db="EMBL/GenBank/DDBJ databases">
        <title>Nocardioides xinjiangensis sp. nov.</title>
        <authorList>
            <person name="Liu S."/>
        </authorList>
    </citation>
    <scope>NUCLEOTIDE SEQUENCE [LARGE SCALE GENOMIC DNA]</scope>
    <source>
        <strain evidence="4">18</strain>
    </source>
</reference>
<dbReference type="AlphaFoldDB" id="A0A4S8Q5V4"/>
<gene>
    <name evidence="3" type="ORF">FAB82_17390</name>
</gene>
<keyword evidence="4" id="KW-1185">Reference proteome</keyword>
<evidence type="ECO:0000313" key="4">
    <source>
        <dbReference type="Proteomes" id="UP000308760"/>
    </source>
</evidence>
<dbReference type="RefSeq" id="WP_136535810.1">
    <property type="nucleotide sequence ID" value="NZ_STGY01000065.1"/>
</dbReference>
<evidence type="ECO:0000259" key="2">
    <source>
        <dbReference type="Pfam" id="PF04149"/>
    </source>
</evidence>
<feature type="compositionally biased region" description="Polar residues" evidence="1">
    <location>
        <begin position="1"/>
        <end position="11"/>
    </location>
</feature>
<accession>A0A4S8Q5V4</accession>
<evidence type="ECO:0000313" key="3">
    <source>
        <dbReference type="EMBL" id="THV39643.1"/>
    </source>
</evidence>
<reference evidence="3 4" key="2">
    <citation type="submission" date="2019-05" db="EMBL/GenBank/DDBJ databases">
        <title>Glycomyces buryatensis sp. nov.</title>
        <authorList>
            <person name="Nikitina E."/>
        </authorList>
    </citation>
    <scope>NUCLEOTIDE SEQUENCE [LARGE SCALE GENOMIC DNA]</scope>
    <source>
        <strain evidence="3 4">18</strain>
    </source>
</reference>
<evidence type="ECO:0000256" key="1">
    <source>
        <dbReference type="SAM" id="MobiDB-lite"/>
    </source>
</evidence>
<sequence length="77" mass="8106">MTSHNTESTRALQAGEGWRKSSRSANNGNGSDCVEARATGDGFEVRDSKLGMESPRFPLSTNAFGSLLTGIKSGEIA</sequence>
<dbReference type="EMBL" id="STGY01000065">
    <property type="protein sequence ID" value="THV39643.1"/>
    <property type="molecule type" value="Genomic_DNA"/>
</dbReference>
<feature type="domain" description="DUF397" evidence="2">
    <location>
        <begin position="17"/>
        <end position="72"/>
    </location>
</feature>
<proteinExistence type="predicted"/>
<dbReference type="Pfam" id="PF04149">
    <property type="entry name" value="DUF397"/>
    <property type="match status" value="1"/>
</dbReference>